<keyword evidence="2" id="KW-0732">Signal</keyword>
<evidence type="ECO:0000256" key="1">
    <source>
        <dbReference type="SAM" id="MobiDB-lite"/>
    </source>
</evidence>
<evidence type="ECO:0000256" key="2">
    <source>
        <dbReference type="SAM" id="SignalP"/>
    </source>
</evidence>
<feature type="signal peptide" evidence="2">
    <location>
        <begin position="1"/>
        <end position="21"/>
    </location>
</feature>
<name>A0AAV3NIU2_LITER</name>
<evidence type="ECO:0008006" key="5">
    <source>
        <dbReference type="Google" id="ProtNLM"/>
    </source>
</evidence>
<organism evidence="3 4">
    <name type="scientific">Lithospermum erythrorhizon</name>
    <name type="common">Purple gromwell</name>
    <name type="synonym">Lithospermum officinale var. erythrorhizon</name>
    <dbReference type="NCBI Taxonomy" id="34254"/>
    <lineage>
        <taxon>Eukaryota</taxon>
        <taxon>Viridiplantae</taxon>
        <taxon>Streptophyta</taxon>
        <taxon>Embryophyta</taxon>
        <taxon>Tracheophyta</taxon>
        <taxon>Spermatophyta</taxon>
        <taxon>Magnoliopsida</taxon>
        <taxon>eudicotyledons</taxon>
        <taxon>Gunneridae</taxon>
        <taxon>Pentapetalae</taxon>
        <taxon>asterids</taxon>
        <taxon>lamiids</taxon>
        <taxon>Boraginales</taxon>
        <taxon>Boraginaceae</taxon>
        <taxon>Boraginoideae</taxon>
        <taxon>Lithospermeae</taxon>
        <taxon>Lithospermum</taxon>
    </lineage>
</organism>
<feature type="chain" id="PRO_5043651908" description="Anther-specific protein BCP1" evidence="2">
    <location>
        <begin position="22"/>
        <end position="105"/>
    </location>
</feature>
<comment type="caution">
    <text evidence="3">The sequence shown here is derived from an EMBL/GenBank/DDBJ whole genome shotgun (WGS) entry which is preliminary data.</text>
</comment>
<proteinExistence type="predicted"/>
<accession>A0AAV3NIU2</accession>
<dbReference type="EMBL" id="BAABME010000055">
    <property type="protein sequence ID" value="GAA0139069.1"/>
    <property type="molecule type" value="Genomic_DNA"/>
</dbReference>
<dbReference type="AlphaFoldDB" id="A0AAV3NIU2"/>
<evidence type="ECO:0000313" key="4">
    <source>
        <dbReference type="Proteomes" id="UP001454036"/>
    </source>
</evidence>
<dbReference type="Proteomes" id="UP001454036">
    <property type="component" value="Unassembled WGS sequence"/>
</dbReference>
<protein>
    <recommendedName>
        <fullName evidence="5">Anther-specific protein BCP1</fullName>
    </recommendedName>
</protein>
<reference evidence="3 4" key="1">
    <citation type="submission" date="2024-01" db="EMBL/GenBank/DDBJ databases">
        <title>The complete chloroplast genome sequence of Lithospermum erythrorhizon: insights into the phylogenetic relationship among Boraginaceae species and the maternal lineages of purple gromwells.</title>
        <authorList>
            <person name="Okada T."/>
            <person name="Watanabe K."/>
        </authorList>
    </citation>
    <scope>NUCLEOTIDE SEQUENCE [LARGE SCALE GENOMIC DNA]</scope>
</reference>
<evidence type="ECO:0000313" key="3">
    <source>
        <dbReference type="EMBL" id="GAA0139069.1"/>
    </source>
</evidence>
<keyword evidence="4" id="KW-1185">Reference proteome</keyword>
<gene>
    <name evidence="3" type="ORF">LIER_00692</name>
</gene>
<feature type="region of interest" description="Disordered" evidence="1">
    <location>
        <begin position="45"/>
        <end position="79"/>
    </location>
</feature>
<sequence>MARKYLVLAFALFAIVGMASAWSSSDDALPPVDDSEVEALSPSTANVIGPLDGGSVDAAPIGGPVSPNEFPDLSPAQAPTSAGATFGVSAVASVVATAVATSLFF</sequence>